<evidence type="ECO:0000256" key="3">
    <source>
        <dbReference type="ARBA" id="ARBA00023002"/>
    </source>
</evidence>
<sequence length="166" mass="17706">MTIAIGARLPDGILMERIEDPAGGEPTLLSHDVNELARGKRIALFAVPGAFTRTCSARHLPEFVALAAQLRAKGIDEIWCVSVNDAHVMAAWGAAHGAIGAIRMLGDGSARWTHALGLAVDLGDKGMGWRSRRYSAIVENGVLARLNLEAPGEFKISDAQSLLEQV</sequence>
<keyword evidence="2 6" id="KW-0049">Antioxidant</keyword>
<evidence type="ECO:0000256" key="2">
    <source>
        <dbReference type="ARBA" id="ARBA00022862"/>
    </source>
</evidence>
<organism evidence="8 9">
    <name type="scientific">Bordetella ansorpii</name>
    <dbReference type="NCBI Taxonomy" id="288768"/>
    <lineage>
        <taxon>Bacteria</taxon>
        <taxon>Pseudomonadati</taxon>
        <taxon>Pseudomonadota</taxon>
        <taxon>Betaproteobacteria</taxon>
        <taxon>Burkholderiales</taxon>
        <taxon>Alcaligenaceae</taxon>
        <taxon>Bordetella</taxon>
    </lineage>
</organism>
<dbReference type="RefSeq" id="WP_066410083.1">
    <property type="nucleotide sequence ID" value="NZ_FKBS01000012.1"/>
</dbReference>
<dbReference type="Proteomes" id="UP000077037">
    <property type="component" value="Unassembled WGS sequence"/>
</dbReference>
<dbReference type="Gene3D" id="3.40.30.10">
    <property type="entry name" value="Glutaredoxin"/>
    <property type="match status" value="1"/>
</dbReference>
<dbReference type="GO" id="GO:0045454">
    <property type="term" value="P:cell redox homeostasis"/>
    <property type="evidence" value="ECO:0007669"/>
    <property type="project" value="TreeGrafter"/>
</dbReference>
<dbReference type="OrthoDB" id="9800621at2"/>
<comment type="catalytic activity">
    <reaction evidence="6">
        <text>a hydroperoxide + 2 glutathione = an alcohol + glutathione disulfide + H2O</text>
        <dbReference type="Rhea" id="RHEA:62632"/>
        <dbReference type="ChEBI" id="CHEBI:15377"/>
        <dbReference type="ChEBI" id="CHEBI:30879"/>
        <dbReference type="ChEBI" id="CHEBI:35924"/>
        <dbReference type="ChEBI" id="CHEBI:57925"/>
        <dbReference type="ChEBI" id="CHEBI:58297"/>
        <dbReference type="EC" id="1.11.1.27"/>
    </reaction>
</comment>
<comment type="similarity">
    <text evidence="6">Belongs to the peroxiredoxin family. Prx5 subfamily.</text>
</comment>
<dbReference type="GO" id="GO:0042744">
    <property type="term" value="P:hydrogen peroxide catabolic process"/>
    <property type="evidence" value="ECO:0007669"/>
    <property type="project" value="TreeGrafter"/>
</dbReference>
<dbReference type="InterPro" id="IPR037944">
    <property type="entry name" value="PRX5-like"/>
</dbReference>
<evidence type="ECO:0000313" key="8">
    <source>
        <dbReference type="EMBL" id="SAI07745.1"/>
    </source>
</evidence>
<evidence type="ECO:0000256" key="5">
    <source>
        <dbReference type="PIRSR" id="PIRSR637944-1"/>
    </source>
</evidence>
<evidence type="ECO:0000256" key="6">
    <source>
        <dbReference type="RuleBase" id="RU366011"/>
    </source>
</evidence>
<dbReference type="GO" id="GO:0008379">
    <property type="term" value="F:thioredoxin peroxidase activity"/>
    <property type="evidence" value="ECO:0007669"/>
    <property type="project" value="InterPro"/>
</dbReference>
<keyword evidence="4 6" id="KW-0676">Redox-active center</keyword>
<dbReference type="InterPro" id="IPR013740">
    <property type="entry name" value="Redoxin"/>
</dbReference>
<dbReference type="FunFam" id="3.40.30.10:FF:000020">
    <property type="entry name" value="Peroxiredoxin"/>
    <property type="match status" value="1"/>
</dbReference>
<proteinExistence type="inferred from homology"/>
<dbReference type="CDD" id="cd03013">
    <property type="entry name" value="PRX5_like"/>
    <property type="match status" value="1"/>
</dbReference>
<dbReference type="EC" id="1.11.1.27" evidence="6"/>
<accession>A0A157MF21</accession>
<evidence type="ECO:0000256" key="4">
    <source>
        <dbReference type="ARBA" id="ARBA00023284"/>
    </source>
</evidence>
<dbReference type="SUPFAM" id="SSF52833">
    <property type="entry name" value="Thioredoxin-like"/>
    <property type="match status" value="1"/>
</dbReference>
<evidence type="ECO:0000313" key="9">
    <source>
        <dbReference type="Proteomes" id="UP000077037"/>
    </source>
</evidence>
<keyword evidence="3 6" id="KW-0560">Oxidoreductase</keyword>
<protein>
    <recommendedName>
        <fullName evidence="6">Glutathione-dependent peroxiredoxin</fullName>
        <ecNumber evidence="6">1.11.1.27</ecNumber>
    </recommendedName>
</protein>
<gene>
    <name evidence="8" type="ORF">SAMEA1982600_01231</name>
</gene>
<dbReference type="EMBL" id="FKBS01000012">
    <property type="protein sequence ID" value="SAI07745.1"/>
    <property type="molecule type" value="Genomic_DNA"/>
</dbReference>
<name>A0A157MF21_9BORD</name>
<keyword evidence="1 6" id="KW-0575">Peroxidase</keyword>
<dbReference type="PANTHER" id="PTHR10430:SF16">
    <property type="entry name" value="PEROXIREDOXIN-5, MITOCHONDRIAL"/>
    <property type="match status" value="1"/>
</dbReference>
<evidence type="ECO:0000259" key="7">
    <source>
        <dbReference type="PROSITE" id="PS51352"/>
    </source>
</evidence>
<dbReference type="InterPro" id="IPR013766">
    <property type="entry name" value="Thioredoxin_domain"/>
</dbReference>
<dbReference type="PROSITE" id="PS51352">
    <property type="entry name" value="THIOREDOXIN_2"/>
    <property type="match status" value="1"/>
</dbReference>
<feature type="active site" description="Cysteine sulfenic acid (-SOH) intermediate" evidence="5">
    <location>
        <position position="55"/>
    </location>
</feature>
<feature type="domain" description="Thioredoxin" evidence="7">
    <location>
        <begin position="3"/>
        <end position="166"/>
    </location>
</feature>
<dbReference type="GO" id="GO:0034599">
    <property type="term" value="P:cellular response to oxidative stress"/>
    <property type="evidence" value="ECO:0007669"/>
    <property type="project" value="InterPro"/>
</dbReference>
<dbReference type="PANTHER" id="PTHR10430">
    <property type="entry name" value="PEROXIREDOXIN"/>
    <property type="match status" value="1"/>
</dbReference>
<comment type="function">
    <text evidence="6">Thiol-specific peroxidase that catalyzes the reduction of hydrogen peroxide and organic hydroperoxides to water and alcohols, respectively. Plays a role in cell protection against oxidative stress by detoxifying peroxides.</text>
</comment>
<dbReference type="GO" id="GO:0005737">
    <property type="term" value="C:cytoplasm"/>
    <property type="evidence" value="ECO:0007669"/>
    <property type="project" value="TreeGrafter"/>
</dbReference>
<dbReference type="InterPro" id="IPR036249">
    <property type="entry name" value="Thioredoxin-like_sf"/>
</dbReference>
<reference evidence="8 9" key="1">
    <citation type="submission" date="2016-03" db="EMBL/GenBank/DDBJ databases">
        <authorList>
            <consortium name="Pathogen Informatics"/>
        </authorList>
    </citation>
    <scope>NUCLEOTIDE SEQUENCE [LARGE SCALE GENOMIC DNA]</scope>
    <source>
        <strain evidence="8 9">NCTC13364</strain>
    </source>
</reference>
<dbReference type="Pfam" id="PF08534">
    <property type="entry name" value="Redoxin"/>
    <property type="match status" value="1"/>
</dbReference>
<evidence type="ECO:0000256" key="1">
    <source>
        <dbReference type="ARBA" id="ARBA00022559"/>
    </source>
</evidence>
<dbReference type="AlphaFoldDB" id="A0A157MF21"/>